<accession>A0ACC1DKK4</accession>
<dbReference type="Proteomes" id="UP000824533">
    <property type="component" value="Linkage Group LG01"/>
</dbReference>
<reference evidence="1 2" key="1">
    <citation type="journal article" date="2021" name="Front. Genet.">
        <title>Chromosome-Level Genome Assembly Reveals Significant Gene Expansion in the Toll and IMD Signaling Pathways of Dendrolimus kikuchii.</title>
        <authorList>
            <person name="Zhou J."/>
            <person name="Wu P."/>
            <person name="Xiong Z."/>
            <person name="Liu N."/>
            <person name="Zhao N."/>
            <person name="Ji M."/>
            <person name="Qiu Y."/>
            <person name="Yang B."/>
        </authorList>
    </citation>
    <scope>NUCLEOTIDE SEQUENCE [LARGE SCALE GENOMIC DNA]</scope>
    <source>
        <strain evidence="1">Ann1</strain>
    </source>
</reference>
<evidence type="ECO:0000313" key="2">
    <source>
        <dbReference type="Proteomes" id="UP000824533"/>
    </source>
</evidence>
<name>A0ACC1DKK4_9NEOP</name>
<evidence type="ECO:0000313" key="1">
    <source>
        <dbReference type="EMBL" id="KAJ0184345.1"/>
    </source>
</evidence>
<comment type="caution">
    <text evidence="1">The sequence shown here is derived from an EMBL/GenBank/DDBJ whole genome shotgun (WGS) entry which is preliminary data.</text>
</comment>
<keyword evidence="2" id="KW-1185">Reference proteome</keyword>
<dbReference type="EMBL" id="CM034387">
    <property type="protein sequence ID" value="KAJ0184345.1"/>
    <property type="molecule type" value="Genomic_DNA"/>
</dbReference>
<organism evidence="1 2">
    <name type="scientific">Dendrolimus kikuchii</name>
    <dbReference type="NCBI Taxonomy" id="765133"/>
    <lineage>
        <taxon>Eukaryota</taxon>
        <taxon>Metazoa</taxon>
        <taxon>Ecdysozoa</taxon>
        <taxon>Arthropoda</taxon>
        <taxon>Hexapoda</taxon>
        <taxon>Insecta</taxon>
        <taxon>Pterygota</taxon>
        <taxon>Neoptera</taxon>
        <taxon>Endopterygota</taxon>
        <taxon>Lepidoptera</taxon>
        <taxon>Glossata</taxon>
        <taxon>Ditrysia</taxon>
        <taxon>Bombycoidea</taxon>
        <taxon>Lasiocampidae</taxon>
        <taxon>Dendrolimus</taxon>
    </lineage>
</organism>
<protein>
    <submittedName>
        <fullName evidence="1">Uncharacterized protein</fullName>
    </submittedName>
</protein>
<proteinExistence type="predicted"/>
<gene>
    <name evidence="1" type="ORF">K1T71_000768</name>
</gene>
<sequence length="269" mass="30246">MPLCSVIGCGLRKTPNQPSLTIHRIPRNEPKKKKWLDAIGMENIKSNVKDTYICSLHFDDKCFNKTLDVIRLRDDAVPFKFTGLALNPAPTPITGTSGAATSALPMTTTAACTASFASVPGTSGVDNLPNQAQKIKELEDKCDFLRKKVKILNEKVRRQKKKIAKFQNIIKDLQERNLVKHENSILLEACAGPKDFLKRQILKSEGLPLEKQYSEETRKFALTLHCLSPKAYNFVRRTYNTCLPHPRTLARWYQEINAEPDPESAIASP</sequence>